<dbReference type="PIRSF" id="PIRSF017127">
    <property type="entry name" value="Condensin_D2"/>
    <property type="match status" value="1"/>
</dbReference>
<keyword evidence="5 10" id="KW-0132">Cell division</keyword>
<dbReference type="GO" id="GO:0005634">
    <property type="term" value="C:nucleus"/>
    <property type="evidence" value="ECO:0007669"/>
    <property type="project" value="UniProtKB-SubCell"/>
</dbReference>
<comment type="subcellular location">
    <subcellularLocation>
        <location evidence="2">Chromosome</location>
    </subcellularLocation>
    <subcellularLocation>
        <location evidence="1">Nucleus</location>
    </subcellularLocation>
</comment>
<dbReference type="GO" id="GO:0030261">
    <property type="term" value="P:chromosome condensation"/>
    <property type="evidence" value="ECO:0007669"/>
    <property type="project" value="UniProtKB-KW"/>
</dbReference>
<evidence type="ECO:0000256" key="7">
    <source>
        <dbReference type="ARBA" id="ARBA00023067"/>
    </source>
</evidence>
<evidence type="ECO:0000256" key="2">
    <source>
        <dbReference type="ARBA" id="ARBA00004286"/>
    </source>
</evidence>
<evidence type="ECO:0000256" key="8">
    <source>
        <dbReference type="ARBA" id="ARBA00023242"/>
    </source>
</evidence>
<keyword evidence="7 10" id="KW-0226">DNA condensation</keyword>
<feature type="region of interest" description="Disordered" evidence="12">
    <location>
        <begin position="190"/>
        <end position="224"/>
    </location>
</feature>
<feature type="compositionally biased region" description="Basic and acidic residues" evidence="12">
    <location>
        <begin position="214"/>
        <end position="224"/>
    </location>
</feature>
<evidence type="ECO:0000256" key="6">
    <source>
        <dbReference type="ARBA" id="ARBA00022776"/>
    </source>
</evidence>
<feature type="compositionally biased region" description="Acidic residues" evidence="12">
    <location>
        <begin position="1337"/>
        <end position="1353"/>
    </location>
</feature>
<keyword evidence="9 10" id="KW-0131">Cell cycle</keyword>
<dbReference type="PANTHER" id="PTHR14222:SF2">
    <property type="entry name" value="CONDENSIN COMPLEX SUBUNIT 1"/>
    <property type="match status" value="1"/>
</dbReference>
<dbReference type="EMBL" id="JALLPB020000204">
    <property type="protein sequence ID" value="KAL3815326.1"/>
    <property type="molecule type" value="Genomic_DNA"/>
</dbReference>
<feature type="compositionally biased region" description="Basic and acidic residues" evidence="12">
    <location>
        <begin position="968"/>
        <end position="981"/>
    </location>
</feature>
<protein>
    <recommendedName>
        <fullName evidence="17">Condensin complex subunit 1</fullName>
    </recommendedName>
</protein>
<feature type="domain" description="Condensin complex subunit 1 N-terminal" evidence="14">
    <location>
        <begin position="106"/>
        <end position="271"/>
    </location>
</feature>
<sequence length="1448" mass="160113">MSGATRGVTFPIPSSLQELESPPYNLLPYPHDFDDDDEAARAESFNRLIRLLEAGNRTLLSAGMGLFEEDEDEDDEGGYDLWNDESRMQALYTLVRKSDSLAPAIRARLVKLLCDAVHGLSDALSSSSSPGTARTPSRQGGNDDEEDKNATNASTHVVSQAFRDALACHIYMLYTLMFLTESKEKLGKSLGTTTAGGSKKGGSGGGGAGKSKKNPNDKSSDDRAACAEAMHVASVAMSRHKSKLWKRSVPDEAVVGLPCRIAYQMLESATGVIARKASSGDRALGILAATVDSAPCLLNTIVSALVDLLHTYEHMAPLVAELCTMVDERPTNVLATELLREIGRLDTSGYVDNAAGNKASGIKNVAPFVSELAAVRPRVVLSSISLLLPHLDSEPYVLRSAIINSIGHILVREDRSLIEAREHRNSDDQDLYEGGEGSDNEERQIVNMAKTRASLFDILYDRTRDITSFTRAASLKVLNDLTEKQSLPLDRIMPVTAIAIDRLQDKTVMVRRNAMQLLTTLLENNPFMGMLNPDLYRTKIRELEAYLKCNVPVEILKARDAAVEEAKYAGSDENAGDGVGNNYANLERELKEIERAALAAAIADVEAKQESNEAMSEAEIEFLSKLRGLKFATSALSFIEVFENANASFQTMLMSNNPSDVTEALRFFVKAKHFGLPCAVTGMRRALALMWSNDANIQEEVLHAFLEVFVAEPGTEGKELLPANQIAQNFLDLAGEATISELASIEEALGRLVKKEIIPPDVFSILWTMASQAEGHLRASAMLVISMAASADPKIVDSAYRLQNLYDAGLGDYTEEHHDWKSARSAACALQRVARAKVDPSSAKYIMLDLITERLIAVARGDWCDDDNEEDTNSWFCAAEQAINAIFTISPAPEKVSMEILLGHQAGIFGTSEEPCNAAHSRRLSRFFFVLGHIALKLLIYTEMLSSVVRRATAAKSVMKQESASSGKNDKGATSESREGRGDEEEDDAIEAELGIAAQAEAETERQVAEISEKEIVGRGMISLFTPMLLRVVANEDGIYSSLVLMQSASLALCKCMLISKSFCEKHLPLLFSVLAKAPNDDQDLRANIIIALGDLAFRFPNEVEPYTPKMYACLRDESTRVRRHTLMVLTHLILNDMVKVKGNVCEIALCLQDQEQRIRDMARLLFYELSKRTNSPIYNLLPDIVSQLSQLNLKQEVFREIMLFLLSFITKDRQNEMLVEKLIQRFPKCTSITQKADLAYCIAQLKVNDKCIKCLNDTFKLYKDALFDEDVLQNFMSVVSKAKKNTKLDTKDTIEELENKLTEHAAAGMENVKASNKALRAKERATRRVAKKKEWEESDEEKESEPEEEPENEAAHQPVEEKATKGTKGKVSKKRAAKRVVPKKTRKQVSDDESESEQEDEDEEADEFEFDDENMPANMAVLPIKDKAATGKSVRSNRARRGRMAQL</sequence>
<evidence type="ECO:0000256" key="3">
    <source>
        <dbReference type="ARBA" id="ARBA00009606"/>
    </source>
</evidence>
<dbReference type="InterPro" id="IPR011989">
    <property type="entry name" value="ARM-like"/>
</dbReference>
<feature type="compositionally biased region" description="Gly residues" evidence="12">
    <location>
        <begin position="198"/>
        <end position="209"/>
    </location>
</feature>
<feature type="compositionally biased region" description="Acidic residues" evidence="12">
    <location>
        <begin position="1392"/>
        <end position="1415"/>
    </location>
</feature>
<dbReference type="InterPro" id="IPR024324">
    <property type="entry name" value="Condensin_cplx_su1_N"/>
</dbReference>
<dbReference type="PANTHER" id="PTHR14222">
    <property type="entry name" value="CONDENSIN"/>
    <property type="match status" value="1"/>
</dbReference>
<keyword evidence="6 10" id="KW-0498">Mitosis</keyword>
<evidence type="ECO:0000256" key="10">
    <source>
        <dbReference type="PIRNR" id="PIRNR017127"/>
    </source>
</evidence>
<feature type="region of interest" description="Disordered" evidence="12">
    <location>
        <begin position="1306"/>
        <end position="1448"/>
    </location>
</feature>
<dbReference type="InterPro" id="IPR007673">
    <property type="entry name" value="Condensin_cplx_su1"/>
</dbReference>
<feature type="region of interest" description="Disordered" evidence="12">
    <location>
        <begin position="121"/>
        <end position="152"/>
    </location>
</feature>
<feature type="coiled-coil region" evidence="11">
    <location>
        <begin position="576"/>
        <end position="603"/>
    </location>
</feature>
<dbReference type="Proteomes" id="UP001530377">
    <property type="component" value="Unassembled WGS sequence"/>
</dbReference>
<evidence type="ECO:0000256" key="1">
    <source>
        <dbReference type="ARBA" id="ARBA00004123"/>
    </source>
</evidence>
<feature type="domain" description="Condensin complex subunit 1 C-terminal" evidence="13">
    <location>
        <begin position="1085"/>
        <end position="1243"/>
    </location>
</feature>
<dbReference type="GO" id="GO:0051301">
    <property type="term" value="P:cell division"/>
    <property type="evidence" value="ECO:0007669"/>
    <property type="project" value="UniProtKB-KW"/>
</dbReference>
<evidence type="ECO:0000313" key="15">
    <source>
        <dbReference type="EMBL" id="KAL3815326.1"/>
    </source>
</evidence>
<dbReference type="Gene3D" id="1.25.10.10">
    <property type="entry name" value="Leucine-rich Repeat Variant"/>
    <property type="match status" value="1"/>
</dbReference>
<keyword evidence="4" id="KW-0158">Chromosome</keyword>
<dbReference type="InterPro" id="IPR016024">
    <property type="entry name" value="ARM-type_fold"/>
</dbReference>
<accession>A0ABD3RTG4</accession>
<organism evidence="15 16">
    <name type="scientific">Cyclostephanos tholiformis</name>
    <dbReference type="NCBI Taxonomy" id="382380"/>
    <lineage>
        <taxon>Eukaryota</taxon>
        <taxon>Sar</taxon>
        <taxon>Stramenopiles</taxon>
        <taxon>Ochrophyta</taxon>
        <taxon>Bacillariophyta</taxon>
        <taxon>Coscinodiscophyceae</taxon>
        <taxon>Thalassiosirophycidae</taxon>
        <taxon>Stephanodiscales</taxon>
        <taxon>Stephanodiscaceae</taxon>
        <taxon>Cyclostephanos</taxon>
    </lineage>
</organism>
<gene>
    <name evidence="15" type="ORF">ACHAXA_010008</name>
</gene>
<feature type="region of interest" description="Disordered" evidence="12">
    <location>
        <begin position="959"/>
        <end position="987"/>
    </location>
</feature>
<evidence type="ECO:0000313" key="16">
    <source>
        <dbReference type="Proteomes" id="UP001530377"/>
    </source>
</evidence>
<evidence type="ECO:0008006" key="17">
    <source>
        <dbReference type="Google" id="ProtNLM"/>
    </source>
</evidence>
<dbReference type="Pfam" id="PF12922">
    <property type="entry name" value="Cnd1_N"/>
    <property type="match status" value="1"/>
</dbReference>
<evidence type="ECO:0000256" key="9">
    <source>
        <dbReference type="ARBA" id="ARBA00023306"/>
    </source>
</evidence>
<evidence type="ECO:0000256" key="5">
    <source>
        <dbReference type="ARBA" id="ARBA00022618"/>
    </source>
</evidence>
<dbReference type="SUPFAM" id="SSF48371">
    <property type="entry name" value="ARM repeat"/>
    <property type="match status" value="1"/>
</dbReference>
<proteinExistence type="inferred from homology"/>
<comment type="caution">
    <text evidence="15">The sequence shown here is derived from an EMBL/GenBank/DDBJ whole genome shotgun (WGS) entry which is preliminary data.</text>
</comment>
<name>A0ABD3RTG4_9STRA</name>
<evidence type="ECO:0000259" key="13">
    <source>
        <dbReference type="Pfam" id="PF12717"/>
    </source>
</evidence>
<dbReference type="GO" id="GO:0005694">
    <property type="term" value="C:chromosome"/>
    <property type="evidence" value="ECO:0007669"/>
    <property type="project" value="UniProtKB-SubCell"/>
</dbReference>
<evidence type="ECO:0000256" key="4">
    <source>
        <dbReference type="ARBA" id="ARBA00022454"/>
    </source>
</evidence>
<keyword evidence="16" id="KW-1185">Reference proteome</keyword>
<dbReference type="InterPro" id="IPR032682">
    <property type="entry name" value="Cnd1_C"/>
</dbReference>
<evidence type="ECO:0000256" key="12">
    <source>
        <dbReference type="SAM" id="MobiDB-lite"/>
    </source>
</evidence>
<reference evidence="15 16" key="1">
    <citation type="submission" date="2024-10" db="EMBL/GenBank/DDBJ databases">
        <title>Updated reference genomes for cyclostephanoid diatoms.</title>
        <authorList>
            <person name="Roberts W.R."/>
            <person name="Alverson A.J."/>
        </authorList>
    </citation>
    <scope>NUCLEOTIDE SEQUENCE [LARGE SCALE GENOMIC DNA]</scope>
    <source>
        <strain evidence="15 16">AJA228-03</strain>
    </source>
</reference>
<comment type="similarity">
    <text evidence="3 10">Belongs to the CND1 (condensin subunit 1) family.</text>
</comment>
<dbReference type="InterPro" id="IPR026971">
    <property type="entry name" value="CND1/NCAPD3"/>
</dbReference>
<evidence type="ECO:0000259" key="14">
    <source>
        <dbReference type="Pfam" id="PF12922"/>
    </source>
</evidence>
<feature type="compositionally biased region" description="Basic residues" evidence="12">
    <location>
        <begin position="1436"/>
        <end position="1448"/>
    </location>
</feature>
<dbReference type="Pfam" id="PF12717">
    <property type="entry name" value="Cnd1"/>
    <property type="match status" value="1"/>
</dbReference>
<keyword evidence="8" id="KW-0539">Nucleus</keyword>
<keyword evidence="11" id="KW-0175">Coiled coil</keyword>
<comment type="function">
    <text evidence="10">Regulatory subunit of the condensin complex, a complex required for conversion of interphase chromatin into mitotic-like condense chromosomes. The condensin complex probably introduces positive supercoils into relaxed DNA in the presence of type I topoisomerases and converts nicked DNA into positive knotted forms in the presence of type II topoisomerases.</text>
</comment>
<feature type="compositionally biased region" description="Low complexity" evidence="12">
    <location>
        <begin position="121"/>
        <end position="138"/>
    </location>
</feature>
<evidence type="ECO:0000256" key="11">
    <source>
        <dbReference type="SAM" id="Coils"/>
    </source>
</evidence>
<feature type="compositionally biased region" description="Basic residues" evidence="12">
    <location>
        <begin position="1366"/>
        <end position="1388"/>
    </location>
</feature>